<feature type="domain" description="BTB" evidence="2">
    <location>
        <begin position="68"/>
        <end position="140"/>
    </location>
</feature>
<dbReference type="SUPFAM" id="SSF54695">
    <property type="entry name" value="POZ domain"/>
    <property type="match status" value="1"/>
</dbReference>
<dbReference type="PROSITE" id="PS50097">
    <property type="entry name" value="BTB"/>
    <property type="match status" value="1"/>
</dbReference>
<evidence type="ECO:0000313" key="3">
    <source>
        <dbReference type="EMBL" id="KDQ10141.1"/>
    </source>
</evidence>
<dbReference type="InParanoid" id="A0A067MEW9"/>
<name>A0A067MEW9_BOTB1</name>
<feature type="region of interest" description="Disordered" evidence="1">
    <location>
        <begin position="15"/>
        <end position="56"/>
    </location>
</feature>
<evidence type="ECO:0000313" key="4">
    <source>
        <dbReference type="Proteomes" id="UP000027195"/>
    </source>
</evidence>
<gene>
    <name evidence="3" type="ORF">BOTBODRAFT_68748</name>
</gene>
<dbReference type="OrthoDB" id="3204157at2759"/>
<feature type="compositionally biased region" description="Basic and acidic residues" evidence="1">
    <location>
        <begin position="40"/>
        <end position="56"/>
    </location>
</feature>
<dbReference type="STRING" id="930990.A0A067MEW9"/>
<organism evidence="3 4">
    <name type="scientific">Botryobasidium botryosum (strain FD-172 SS1)</name>
    <dbReference type="NCBI Taxonomy" id="930990"/>
    <lineage>
        <taxon>Eukaryota</taxon>
        <taxon>Fungi</taxon>
        <taxon>Dikarya</taxon>
        <taxon>Basidiomycota</taxon>
        <taxon>Agaricomycotina</taxon>
        <taxon>Agaricomycetes</taxon>
        <taxon>Cantharellales</taxon>
        <taxon>Botryobasidiaceae</taxon>
        <taxon>Botryobasidium</taxon>
    </lineage>
</organism>
<sequence length="203" mass="23046">MARLRAVDTARDALIGEEEADIQMGEAKTDTSSTRKRASSRSEGDQDDRTKRPKTTNENHERFWFHDGNVVVRVEGRLFRLHSSILAAKSKRMAEILSAENQRNAGELVDDCEVFDFEGRACHFTALLDALYGELLCLEGKVPSLLTLACLMRASHQWDVPAYAAWALKEIALRWPWTTLNQIQQRSTSTLCAWGHFSFEEMV</sequence>
<dbReference type="CDD" id="cd18186">
    <property type="entry name" value="BTB_POZ_ZBTB_KLHL-like"/>
    <property type="match status" value="1"/>
</dbReference>
<protein>
    <recommendedName>
        <fullName evidence="2">BTB domain-containing protein</fullName>
    </recommendedName>
</protein>
<dbReference type="EMBL" id="KL198070">
    <property type="protein sequence ID" value="KDQ10141.1"/>
    <property type="molecule type" value="Genomic_DNA"/>
</dbReference>
<dbReference type="Pfam" id="PF00651">
    <property type="entry name" value="BTB"/>
    <property type="match status" value="1"/>
</dbReference>
<dbReference type="Proteomes" id="UP000027195">
    <property type="component" value="Unassembled WGS sequence"/>
</dbReference>
<evidence type="ECO:0000259" key="2">
    <source>
        <dbReference type="PROSITE" id="PS50097"/>
    </source>
</evidence>
<dbReference type="InterPro" id="IPR011333">
    <property type="entry name" value="SKP1/BTB/POZ_sf"/>
</dbReference>
<reference evidence="4" key="1">
    <citation type="journal article" date="2014" name="Proc. Natl. Acad. Sci. U.S.A.">
        <title>Extensive sampling of basidiomycete genomes demonstrates inadequacy of the white-rot/brown-rot paradigm for wood decay fungi.</title>
        <authorList>
            <person name="Riley R."/>
            <person name="Salamov A.A."/>
            <person name="Brown D.W."/>
            <person name="Nagy L.G."/>
            <person name="Floudas D."/>
            <person name="Held B.W."/>
            <person name="Levasseur A."/>
            <person name="Lombard V."/>
            <person name="Morin E."/>
            <person name="Otillar R."/>
            <person name="Lindquist E.A."/>
            <person name="Sun H."/>
            <person name="LaButti K.M."/>
            <person name="Schmutz J."/>
            <person name="Jabbour D."/>
            <person name="Luo H."/>
            <person name="Baker S.E."/>
            <person name="Pisabarro A.G."/>
            <person name="Walton J.D."/>
            <person name="Blanchette R.A."/>
            <person name="Henrissat B."/>
            <person name="Martin F."/>
            <person name="Cullen D."/>
            <person name="Hibbett D.S."/>
            <person name="Grigoriev I.V."/>
        </authorList>
    </citation>
    <scope>NUCLEOTIDE SEQUENCE [LARGE SCALE GENOMIC DNA]</scope>
    <source>
        <strain evidence="4">FD-172 SS1</strain>
    </source>
</reference>
<evidence type="ECO:0000256" key="1">
    <source>
        <dbReference type="SAM" id="MobiDB-lite"/>
    </source>
</evidence>
<keyword evidence="4" id="KW-1185">Reference proteome</keyword>
<dbReference type="AlphaFoldDB" id="A0A067MEW9"/>
<dbReference type="InterPro" id="IPR000210">
    <property type="entry name" value="BTB/POZ_dom"/>
</dbReference>
<dbReference type="HOGENOM" id="CLU_1348726_0_0_1"/>
<accession>A0A067MEW9</accession>
<dbReference type="Gene3D" id="3.30.710.10">
    <property type="entry name" value="Potassium Channel Kv1.1, Chain A"/>
    <property type="match status" value="1"/>
</dbReference>
<proteinExistence type="predicted"/>